<evidence type="ECO:0000313" key="3">
    <source>
        <dbReference type="EMBL" id="KHS48519.1"/>
    </source>
</evidence>
<gene>
    <name evidence="3" type="ORF">NJ75_01196</name>
</gene>
<feature type="domain" description="PHB accumulation regulatory" evidence="1">
    <location>
        <begin position="92"/>
        <end position="131"/>
    </location>
</feature>
<protein>
    <submittedName>
        <fullName evidence="3">Polyhydroxyalkanoate synthesis repressor PhaR</fullName>
    </submittedName>
</protein>
<dbReference type="Pfam" id="PF07879">
    <property type="entry name" value="PHB_acc_N"/>
    <property type="match status" value="1"/>
</dbReference>
<dbReference type="InterPro" id="IPR012909">
    <property type="entry name" value="PHA_DNA-bd_N"/>
</dbReference>
<dbReference type="Pfam" id="PF05233">
    <property type="entry name" value="PHB_acc"/>
    <property type="match status" value="1"/>
</dbReference>
<dbReference type="Proteomes" id="UP000031338">
    <property type="component" value="Unassembled WGS sequence"/>
</dbReference>
<evidence type="ECO:0000259" key="1">
    <source>
        <dbReference type="Pfam" id="PF05233"/>
    </source>
</evidence>
<dbReference type="InterPro" id="IPR010134">
    <property type="entry name" value="PHA_reg_PhaR"/>
</dbReference>
<accession>A0A0B8ZQQ1</accession>
<evidence type="ECO:0000259" key="2">
    <source>
        <dbReference type="Pfam" id="PF07879"/>
    </source>
</evidence>
<feature type="domain" description="PHA accumulation regulator DNA-binding N-terminal" evidence="2">
    <location>
        <begin position="28"/>
        <end position="87"/>
    </location>
</feature>
<dbReference type="NCBIfam" id="TIGR01848">
    <property type="entry name" value="PHA_reg_PhaR"/>
    <property type="match status" value="1"/>
</dbReference>
<reference evidence="3 4" key="1">
    <citation type="submission" date="2014-10" db="EMBL/GenBank/DDBJ databases">
        <title>Draft genome sequence of Novosphingobium subterraneum DSM 12447.</title>
        <authorList>
            <person name="Gan H.M."/>
            <person name="Gan H.Y."/>
            <person name="Savka M.A."/>
        </authorList>
    </citation>
    <scope>NUCLEOTIDE SEQUENCE [LARGE SCALE GENOMIC DNA]</scope>
    <source>
        <strain evidence="3 4">DSM 12447</strain>
    </source>
</reference>
<comment type="caution">
    <text evidence="3">The sequence shown here is derived from an EMBL/GenBank/DDBJ whole genome shotgun (WGS) entry which is preliminary data.</text>
</comment>
<organism evidence="3 4">
    <name type="scientific">Novosphingobium subterraneum</name>
    <dbReference type="NCBI Taxonomy" id="48936"/>
    <lineage>
        <taxon>Bacteria</taxon>
        <taxon>Pseudomonadati</taxon>
        <taxon>Pseudomonadota</taxon>
        <taxon>Alphaproteobacteria</taxon>
        <taxon>Sphingomonadales</taxon>
        <taxon>Sphingomonadaceae</taxon>
        <taxon>Novosphingobium</taxon>
    </lineage>
</organism>
<dbReference type="EMBL" id="JRVC01000004">
    <property type="protein sequence ID" value="KHS48519.1"/>
    <property type="molecule type" value="Genomic_DNA"/>
</dbReference>
<proteinExistence type="predicted"/>
<keyword evidence="4" id="KW-1185">Reference proteome</keyword>
<dbReference type="InterPro" id="IPR007897">
    <property type="entry name" value="PHB_accumulat"/>
</dbReference>
<sequence length="199" mass="21951">MLHMLILSNVAVGAQTMASESKSGGTVIIKKYANRRLYNTSTSSYITLDHLAQMVKDNVDFQVIDAKTGADLTHAILTQIIMEEESAGEQMLPTNFLRQLISMYGNSMQAFLPGYLEASMEHFRENQAKMRKAIEESIGANPLAQIAQRNMEMFKAAAAAFVPGAATKDESTPVAEGDDLDVLRKQMADMQKKLDELSK</sequence>
<dbReference type="PATRIC" id="fig|48936.3.peg.1200"/>
<name>A0A0B8ZQQ1_9SPHN</name>
<dbReference type="GO" id="GO:0006355">
    <property type="term" value="P:regulation of DNA-templated transcription"/>
    <property type="evidence" value="ECO:0007669"/>
    <property type="project" value="InterPro"/>
</dbReference>
<dbReference type="AlphaFoldDB" id="A0A0B8ZQQ1"/>
<evidence type="ECO:0000313" key="4">
    <source>
        <dbReference type="Proteomes" id="UP000031338"/>
    </source>
</evidence>
<dbReference type="STRING" id="48936.NJ75_01196"/>